<organism evidence="11 12">
    <name type="scientific">Tetranychus urticae</name>
    <name type="common">Two-spotted spider mite</name>
    <dbReference type="NCBI Taxonomy" id="32264"/>
    <lineage>
        <taxon>Eukaryota</taxon>
        <taxon>Metazoa</taxon>
        <taxon>Ecdysozoa</taxon>
        <taxon>Arthropoda</taxon>
        <taxon>Chelicerata</taxon>
        <taxon>Arachnida</taxon>
        <taxon>Acari</taxon>
        <taxon>Acariformes</taxon>
        <taxon>Trombidiformes</taxon>
        <taxon>Prostigmata</taxon>
        <taxon>Eleutherengona</taxon>
        <taxon>Raphignathae</taxon>
        <taxon>Tetranychoidea</taxon>
        <taxon>Tetranychidae</taxon>
        <taxon>Tetranychus</taxon>
    </lineage>
</organism>
<dbReference type="Gene3D" id="2.60.34.20">
    <property type="match status" value="1"/>
</dbReference>
<keyword evidence="4" id="KW-0507">mRNA processing</keyword>
<dbReference type="EnsemblMetazoa" id="tetur10g01670.1">
    <property type="protein sequence ID" value="tetur10g01670.1"/>
    <property type="gene ID" value="tetur10g01670"/>
</dbReference>
<evidence type="ECO:0000256" key="3">
    <source>
        <dbReference type="ARBA" id="ARBA00016372"/>
    </source>
</evidence>
<gene>
    <name evidence="11" type="primary">107363587</name>
</gene>
<keyword evidence="5" id="KW-0747">Spliceosome</keyword>
<dbReference type="CDD" id="cd13778">
    <property type="entry name" value="Aar2_C"/>
    <property type="match status" value="1"/>
</dbReference>
<evidence type="ECO:0000259" key="9">
    <source>
        <dbReference type="Pfam" id="PF05282"/>
    </source>
</evidence>
<evidence type="ECO:0000256" key="4">
    <source>
        <dbReference type="ARBA" id="ARBA00022664"/>
    </source>
</evidence>
<dbReference type="OMA" id="VWQSGGL"/>
<dbReference type="Gene3D" id="1.25.40.550">
    <property type="entry name" value="Aar2, C-terminal domain-like"/>
    <property type="match status" value="1"/>
</dbReference>
<dbReference type="InterPro" id="IPR007946">
    <property type="entry name" value="AAR2"/>
</dbReference>
<evidence type="ECO:0000256" key="7">
    <source>
        <dbReference type="ARBA" id="ARBA00030625"/>
    </source>
</evidence>
<evidence type="ECO:0000256" key="5">
    <source>
        <dbReference type="ARBA" id="ARBA00022728"/>
    </source>
</evidence>
<dbReference type="InterPro" id="IPR033647">
    <property type="entry name" value="Aar2_N"/>
</dbReference>
<dbReference type="Pfam" id="PF20981">
    <property type="entry name" value="AAR2_1st"/>
    <property type="match status" value="1"/>
</dbReference>
<comment type="subunit">
    <text evidence="8">Interacts with PRPF8 (via RNase H homology domain). Component of a U5 snRNP complex that contains PRPF8.</text>
</comment>
<dbReference type="OrthoDB" id="201752at2759"/>
<comment type="function">
    <text evidence="1">Component of the U5 snRNP complex that is required for spliceosome assembly and for pre-mRNA splicing.</text>
</comment>
<dbReference type="EMBL" id="CAEY01000032">
    <property type="status" value="NOT_ANNOTATED_CDS"/>
    <property type="molecule type" value="Genomic_DNA"/>
</dbReference>
<evidence type="ECO:0000256" key="8">
    <source>
        <dbReference type="ARBA" id="ARBA00047009"/>
    </source>
</evidence>
<feature type="domain" description="AAR2 C-terminal" evidence="9">
    <location>
        <begin position="208"/>
        <end position="365"/>
    </location>
</feature>
<comment type="similarity">
    <text evidence="2">Belongs to the AAR2 family.</text>
</comment>
<dbReference type="Pfam" id="PF05282">
    <property type="entry name" value="AAR2"/>
    <property type="match status" value="1"/>
</dbReference>
<evidence type="ECO:0000313" key="11">
    <source>
        <dbReference type="EnsemblMetazoa" id="tetur10g01670.1"/>
    </source>
</evidence>
<dbReference type="GO" id="GO:0005681">
    <property type="term" value="C:spliceosomal complex"/>
    <property type="evidence" value="ECO:0007669"/>
    <property type="project" value="UniProtKB-KW"/>
</dbReference>
<dbReference type="InterPro" id="IPR033648">
    <property type="entry name" value="AAR2_C"/>
</dbReference>
<feature type="domain" description="AAR2 N-terminal" evidence="10">
    <location>
        <begin position="25"/>
        <end position="158"/>
    </location>
</feature>
<reference evidence="12" key="1">
    <citation type="submission" date="2011-08" db="EMBL/GenBank/DDBJ databases">
        <authorList>
            <person name="Rombauts S."/>
        </authorList>
    </citation>
    <scope>NUCLEOTIDE SEQUENCE</scope>
    <source>
        <strain evidence="12">London</strain>
    </source>
</reference>
<dbReference type="PANTHER" id="PTHR12689:SF4">
    <property type="entry name" value="PROTEIN AAR2 HOMOLOG"/>
    <property type="match status" value="1"/>
</dbReference>
<dbReference type="GO" id="GO:0000244">
    <property type="term" value="P:spliceosomal tri-snRNP complex assembly"/>
    <property type="evidence" value="ECO:0007669"/>
    <property type="project" value="TreeGrafter"/>
</dbReference>
<protein>
    <recommendedName>
        <fullName evidence="3">Protein AAR2 homolog</fullName>
    </recommendedName>
    <alternativeName>
        <fullName evidence="7">AAR2 splicing factor homolog</fullName>
    </alternativeName>
</protein>
<evidence type="ECO:0000256" key="6">
    <source>
        <dbReference type="ARBA" id="ARBA00023187"/>
    </source>
</evidence>
<sequence>MSVEESPMDTLDIDQNTARDLLSEGGFFLLLDLPIGSSIGIDLSDYSVGEKFKGFKMIPPGLHFIHYSAVNSKNRNEIAPRTGLFHFFQPKEVIIRKWDGGNEDISSELLDADEFQRYQDNLIGSLDQHLAPYPFREYQRWINLTNYISLTVLEILNPICGKIKSVTEMISLRYPEDVQQPETSTSKRLTVDNLMPYMKVEPNSQIQFTQLSKLPKLPREAINPSDLTKHSIDQTYTLDEALKRYQHTNDILGELQFSFVTFIVGQVNDSFEQWKAMLKLLCASDQAISKYPSMYLNFIRVFSLQLKEVPEDIFVDIVDNENFLVSVLRDFFFNIFSNEMVDRKLKEAAERFKRQVTEKYKWDFEEEPEDECPVIVTMD</sequence>
<accession>T1KF33</accession>
<evidence type="ECO:0000259" key="10">
    <source>
        <dbReference type="Pfam" id="PF20981"/>
    </source>
</evidence>
<proteinExistence type="inferred from homology"/>
<dbReference type="FunFam" id="2.60.34.20:FF:000001">
    <property type="entry name" value="protein AAR2 homolog"/>
    <property type="match status" value="1"/>
</dbReference>
<evidence type="ECO:0000256" key="1">
    <source>
        <dbReference type="ARBA" id="ARBA00003708"/>
    </source>
</evidence>
<dbReference type="CDD" id="cd13777">
    <property type="entry name" value="Aar2_N"/>
    <property type="match status" value="1"/>
</dbReference>
<reference evidence="11" key="2">
    <citation type="submission" date="2015-06" db="UniProtKB">
        <authorList>
            <consortium name="EnsemblMetazoa"/>
        </authorList>
    </citation>
    <scope>IDENTIFICATION</scope>
</reference>
<evidence type="ECO:0000256" key="2">
    <source>
        <dbReference type="ARBA" id="ARBA00006281"/>
    </source>
</evidence>
<evidence type="ECO:0000313" key="12">
    <source>
        <dbReference type="Proteomes" id="UP000015104"/>
    </source>
</evidence>
<dbReference type="Proteomes" id="UP000015104">
    <property type="component" value="Unassembled WGS sequence"/>
</dbReference>
<dbReference type="STRING" id="32264.T1KF33"/>
<name>T1KF33_TETUR</name>
<keyword evidence="6" id="KW-0508">mRNA splicing</keyword>
<dbReference type="PANTHER" id="PTHR12689">
    <property type="entry name" value="A1 CISTRON SPLICING FACTOR AAR2-RELATED"/>
    <property type="match status" value="1"/>
</dbReference>
<keyword evidence="12" id="KW-1185">Reference proteome</keyword>
<dbReference type="InterPro" id="IPR038514">
    <property type="entry name" value="AAR2_C_sf"/>
</dbReference>
<dbReference type="HOGENOM" id="CLU_036039_1_0_1"/>
<dbReference type="KEGG" id="tut:107363587"/>
<dbReference type="eggNOG" id="KOG3937">
    <property type="taxonomic scope" value="Eukaryota"/>
</dbReference>
<dbReference type="InterPro" id="IPR038516">
    <property type="entry name" value="AAR2_N_sf"/>
</dbReference>
<dbReference type="AlphaFoldDB" id="T1KF33"/>
<dbReference type="FunFam" id="1.25.40.550:FF:000001">
    <property type="entry name" value="AAR2 splicing factor homolog"/>
    <property type="match status" value="1"/>
</dbReference>